<organism evidence="2">
    <name type="scientific">Klebsiella pneumoniae</name>
    <dbReference type="NCBI Taxonomy" id="573"/>
    <lineage>
        <taxon>Bacteria</taxon>
        <taxon>Pseudomonadati</taxon>
        <taxon>Pseudomonadota</taxon>
        <taxon>Gammaproteobacteria</taxon>
        <taxon>Enterobacterales</taxon>
        <taxon>Enterobacteriaceae</taxon>
        <taxon>Klebsiella/Raoultella group</taxon>
        <taxon>Klebsiella</taxon>
        <taxon>Klebsiella pneumoniae complex</taxon>
    </lineage>
</organism>
<name>A0A8B0STK5_KLEPN</name>
<dbReference type="AlphaFoldDB" id="A0A8B0STK5"/>
<feature type="region of interest" description="Disordered" evidence="1">
    <location>
        <begin position="23"/>
        <end position="42"/>
    </location>
</feature>
<evidence type="ECO:0000313" key="2">
    <source>
        <dbReference type="EMBL" id="QTX14339.1"/>
    </source>
</evidence>
<evidence type="ECO:0000256" key="1">
    <source>
        <dbReference type="SAM" id="MobiDB-lite"/>
    </source>
</evidence>
<feature type="compositionally biased region" description="Basic residues" evidence="1">
    <location>
        <begin position="26"/>
        <end position="42"/>
    </location>
</feature>
<reference evidence="2" key="1">
    <citation type="submission" date="2020-01" db="EMBL/GenBank/DDBJ databases">
        <authorList>
            <person name="Qin S."/>
        </authorList>
    </citation>
    <scope>NUCLEOTIDE SEQUENCE</scope>
    <source>
        <strain evidence="2">CVir17-16-YZ6g</strain>
        <plasmid evidence="2">p17-15-vir-like</plasmid>
    </source>
</reference>
<keyword evidence="2" id="KW-0614">Plasmid</keyword>
<protein>
    <submittedName>
        <fullName evidence="2">Uncharacterized protein</fullName>
    </submittedName>
</protein>
<proteinExistence type="predicted"/>
<geneLocation type="plasmid" evidence="2">
    <name>p17-15-vir-like</name>
</geneLocation>
<sequence>MTTIRITCTVSLMGTPKKMVQTGIHLQKRRNPAMSRRQRPCL</sequence>
<dbReference type="EMBL" id="MN956836">
    <property type="protein sequence ID" value="QTX14339.1"/>
    <property type="molecule type" value="Genomic_DNA"/>
</dbReference>
<accession>A0A8B0STK5</accession>